<dbReference type="Gene3D" id="2.30.110.10">
    <property type="entry name" value="Electron Transport, Fmn-binding Protein, Chain A"/>
    <property type="match status" value="1"/>
</dbReference>
<organism evidence="2 3">
    <name type="scientific">Nocardia stercoris</name>
    <dbReference type="NCBI Taxonomy" id="2483361"/>
    <lineage>
        <taxon>Bacteria</taxon>
        <taxon>Bacillati</taxon>
        <taxon>Actinomycetota</taxon>
        <taxon>Actinomycetes</taxon>
        <taxon>Mycobacteriales</taxon>
        <taxon>Nocardiaceae</taxon>
        <taxon>Nocardia</taxon>
    </lineage>
</organism>
<evidence type="ECO:0000313" key="3">
    <source>
        <dbReference type="Proteomes" id="UP000279275"/>
    </source>
</evidence>
<dbReference type="Proteomes" id="UP000279275">
    <property type="component" value="Unassembled WGS sequence"/>
</dbReference>
<keyword evidence="3" id="KW-1185">Reference proteome</keyword>
<gene>
    <name evidence="2" type="ORF">EBN03_32625</name>
</gene>
<evidence type="ECO:0000259" key="1">
    <source>
        <dbReference type="Pfam" id="PF01243"/>
    </source>
</evidence>
<dbReference type="EMBL" id="RFFH01000029">
    <property type="protein sequence ID" value="RMI27876.1"/>
    <property type="molecule type" value="Genomic_DNA"/>
</dbReference>
<dbReference type="InterPro" id="IPR011576">
    <property type="entry name" value="Pyridox_Oxase_N"/>
</dbReference>
<dbReference type="SUPFAM" id="SSF50475">
    <property type="entry name" value="FMN-binding split barrel"/>
    <property type="match status" value="1"/>
</dbReference>
<dbReference type="InterPro" id="IPR012349">
    <property type="entry name" value="Split_barrel_FMN-bd"/>
</dbReference>
<reference evidence="2 3" key="1">
    <citation type="submission" date="2018-10" db="EMBL/GenBank/DDBJ databases">
        <title>Isolation from cow dung.</title>
        <authorList>
            <person name="Ling L."/>
        </authorList>
    </citation>
    <scope>NUCLEOTIDE SEQUENCE [LARGE SCALE GENOMIC DNA]</scope>
    <source>
        <strain evidence="2 3">NEAU-LL90</strain>
    </source>
</reference>
<accession>A0A3M2KT79</accession>
<protein>
    <submittedName>
        <fullName evidence="2">Pyridoxamine 5'-phosphate oxidase family protein</fullName>
    </submittedName>
</protein>
<dbReference type="RefSeq" id="WP_122192024.1">
    <property type="nucleotide sequence ID" value="NZ_RFFH01000029.1"/>
</dbReference>
<dbReference type="AlphaFoldDB" id="A0A3M2KT79"/>
<comment type="caution">
    <text evidence="2">The sequence shown here is derived from an EMBL/GenBank/DDBJ whole genome shotgun (WGS) entry which is preliminary data.</text>
</comment>
<sequence>MAAIEGQWDRITEVVARARRSTGHLTVASVDPDGMPTVTPIGTVFLRDDHTGYYFDQYTSALTRNLDADPRFCLMAVDSGSLFWLRSLLVGRFVAAPGVRLYGTAGPRRPATDAELGEVRRRVRPALRLRGGRMLWSDFSHVRDLTFTGFRPVRYPVMMDQLWGGVPAD</sequence>
<dbReference type="OrthoDB" id="1161330at2"/>
<dbReference type="Pfam" id="PF01243">
    <property type="entry name" value="PNPOx_N"/>
    <property type="match status" value="1"/>
</dbReference>
<feature type="domain" description="Pyridoxamine 5'-phosphate oxidase N-terminal" evidence="1">
    <location>
        <begin position="16"/>
        <end position="109"/>
    </location>
</feature>
<evidence type="ECO:0000313" key="2">
    <source>
        <dbReference type="EMBL" id="RMI27876.1"/>
    </source>
</evidence>
<name>A0A3M2KT79_9NOCA</name>
<proteinExistence type="predicted"/>